<reference evidence="1 2" key="1">
    <citation type="submission" date="2014-02" db="EMBL/GenBank/DDBJ databases">
        <title>Single nucleus genome sequencing reveals high similarity among nuclei of an endomycorrhizal fungus.</title>
        <authorList>
            <person name="Lin K."/>
            <person name="Geurts R."/>
            <person name="Zhang Z."/>
            <person name="Limpens E."/>
            <person name="Saunders D.G."/>
            <person name="Mu D."/>
            <person name="Pang E."/>
            <person name="Cao H."/>
            <person name="Cha H."/>
            <person name="Lin T."/>
            <person name="Zhou Q."/>
            <person name="Shang Y."/>
            <person name="Li Y."/>
            <person name="Ivanov S."/>
            <person name="Sharma T."/>
            <person name="Velzen R.V."/>
            <person name="Ruijter N.D."/>
            <person name="Aanen D.K."/>
            <person name="Win J."/>
            <person name="Kamoun S."/>
            <person name="Bisseling T."/>
            <person name="Huang S."/>
        </authorList>
    </citation>
    <scope>NUCLEOTIDE SEQUENCE [LARGE SCALE GENOMIC DNA]</scope>
    <source>
        <strain evidence="2">DAOM197198w</strain>
    </source>
</reference>
<evidence type="ECO:0000313" key="2">
    <source>
        <dbReference type="Proteomes" id="UP000022910"/>
    </source>
</evidence>
<keyword evidence="2" id="KW-1185">Reference proteome</keyword>
<dbReference type="Proteomes" id="UP000022910">
    <property type="component" value="Unassembled WGS sequence"/>
</dbReference>
<dbReference type="OrthoDB" id="2311301at2759"/>
<protein>
    <recommendedName>
        <fullName evidence="3">F-box domain-containing protein</fullName>
    </recommendedName>
</protein>
<gene>
    <name evidence="1" type="ORF">RirG_179400</name>
</gene>
<sequence>MPKLNKDILFLIFEELQEDSKSLFSCLMTNRFWCEIAIPILWKNPWRYNIDYYNKNSLYSVITFYLPDDIKDFLTREEILLPILRHPLLFDYLSFCRSFDADILNAIISIRSLDLYNQFILQQEIYKLLISSKCPELKYLNIKSIKHQIFYFPKAKARLESLCELKCDTSINSSYFYGLTRICHYIQRLIIINKKISVNHGAVKLIENQKNLKYFELKDDFENDVLIEDPYKEIFLALVKKADDLNHLKIHLQYIEFYEHTIIQNLLTKFSKLKTLIISGIYIPFSKNQLKMLTYHELEIFNIDYISFSEASIIIENSGGYLREILLKYCDYEYIVFGNFDDSPNFIRKIYQNCPLIEYLSLLFSSKMENFVEFENLLKVCQNLRSLLLSIPNNDKEKTGEELLEVLIRSAPTNIREIRFFNDFKFSLNNLEKFFKNWKDRPALSILTSDPQYKRDDYIKLINKYKKNGVIKAFRCDFERNIYY</sequence>
<organism evidence="1 2">
    <name type="scientific">Rhizophagus irregularis (strain DAOM 197198w)</name>
    <name type="common">Glomus intraradices</name>
    <dbReference type="NCBI Taxonomy" id="1432141"/>
    <lineage>
        <taxon>Eukaryota</taxon>
        <taxon>Fungi</taxon>
        <taxon>Fungi incertae sedis</taxon>
        <taxon>Mucoromycota</taxon>
        <taxon>Glomeromycotina</taxon>
        <taxon>Glomeromycetes</taxon>
        <taxon>Glomerales</taxon>
        <taxon>Glomeraceae</taxon>
        <taxon>Rhizophagus</taxon>
    </lineage>
</organism>
<name>A0A015M0S5_RHIIW</name>
<dbReference type="InterPro" id="IPR032675">
    <property type="entry name" value="LRR_dom_sf"/>
</dbReference>
<dbReference type="AlphaFoldDB" id="A0A015M0S5"/>
<dbReference type="Gene3D" id="3.80.10.10">
    <property type="entry name" value="Ribonuclease Inhibitor"/>
    <property type="match status" value="1"/>
</dbReference>
<dbReference type="HOGENOM" id="CLU_028913_8_1_1"/>
<evidence type="ECO:0008006" key="3">
    <source>
        <dbReference type="Google" id="ProtNLM"/>
    </source>
</evidence>
<dbReference type="SUPFAM" id="SSF52047">
    <property type="entry name" value="RNI-like"/>
    <property type="match status" value="1"/>
</dbReference>
<dbReference type="EMBL" id="JEMT01025909">
    <property type="protein sequence ID" value="EXX60493.1"/>
    <property type="molecule type" value="Genomic_DNA"/>
</dbReference>
<comment type="caution">
    <text evidence="1">The sequence shown here is derived from an EMBL/GenBank/DDBJ whole genome shotgun (WGS) entry which is preliminary data.</text>
</comment>
<accession>A0A015M0S5</accession>
<evidence type="ECO:0000313" key="1">
    <source>
        <dbReference type="EMBL" id="EXX60493.1"/>
    </source>
</evidence>
<proteinExistence type="predicted"/>